<dbReference type="SUPFAM" id="SSF63825">
    <property type="entry name" value="YWTD domain"/>
    <property type="match status" value="1"/>
</dbReference>
<dbReference type="PANTHER" id="PTHR24104">
    <property type="entry name" value="E3 UBIQUITIN-PROTEIN LIGASE NHLRC1-RELATED"/>
    <property type="match status" value="1"/>
</dbReference>
<protein>
    <submittedName>
        <fullName evidence="3">Uncharacterized protein</fullName>
    </submittedName>
</protein>
<accession>A0A816LWT2</accession>
<dbReference type="InterPro" id="IPR050952">
    <property type="entry name" value="TRIM-NHL_E3_ligases"/>
</dbReference>
<evidence type="ECO:0000256" key="1">
    <source>
        <dbReference type="ARBA" id="ARBA00022737"/>
    </source>
</evidence>
<dbReference type="AlphaFoldDB" id="A0A816LWT2"/>
<dbReference type="CDD" id="cd05819">
    <property type="entry name" value="NHL"/>
    <property type="match status" value="1"/>
</dbReference>
<proteinExistence type="predicted"/>
<dbReference type="Gene3D" id="3.90.176.10">
    <property type="entry name" value="Toxin ADP-ribosyltransferase, Chain A, domain 1"/>
    <property type="match status" value="1"/>
</dbReference>
<feature type="repeat" description="NHL" evidence="2">
    <location>
        <begin position="441"/>
        <end position="477"/>
    </location>
</feature>
<dbReference type="PROSITE" id="PS51125">
    <property type="entry name" value="NHL"/>
    <property type="match status" value="2"/>
</dbReference>
<dbReference type="Pfam" id="PF01436">
    <property type="entry name" value="NHL"/>
    <property type="match status" value="1"/>
</dbReference>
<dbReference type="Gene3D" id="2.120.10.30">
    <property type="entry name" value="TolB, C-terminal domain"/>
    <property type="match status" value="2"/>
</dbReference>
<name>A0A816LWT2_9BILA</name>
<reference evidence="3" key="1">
    <citation type="submission" date="2021-02" db="EMBL/GenBank/DDBJ databases">
        <authorList>
            <person name="Nowell W R."/>
        </authorList>
    </citation>
    <scope>NUCLEOTIDE SEQUENCE</scope>
</reference>
<evidence type="ECO:0000313" key="4">
    <source>
        <dbReference type="Proteomes" id="UP000663856"/>
    </source>
</evidence>
<dbReference type="InterPro" id="IPR011042">
    <property type="entry name" value="6-blade_b-propeller_TolB-like"/>
</dbReference>
<comment type="caution">
    <text evidence="3">The sequence shown here is derived from an EMBL/GenBank/DDBJ whole genome shotgun (WGS) entry which is preliminary data.</text>
</comment>
<sequence length="527" mass="58225">MAYSNSNEKHSATRFADLGVLPKRMLAPIEGYDKSPLVTLEEAVKPLIKIVPKVERNVFIVKQNCQEPEDDLTTDESASIMLYTYESMPHEDSLYVKLNNSLRSEQRKNLVPWFLYLRLVLTALARLPPECSTILRGVKEDFEDEVLLLPARQFQVTSCLDSGNGLHIIQLKELKPPYDLLEPVSVPTSSVQSKKSSQGKSPPIAEAIGGQLTAIQLQPQIKSTFNIPANATWAQNGVTIAGGHWKGDATNQLNEPCGLFVDDNQTVTIADWGNHRIIQWKSGDTTKGQVIAGGKGQGNGLNQLNHPTDVLIDEETDSLIICDQGNRRVLRWSRRSGTTQGEVLIDNICCFGLAMDEQRYLYVSNNEKHEVRRYHLGEKNGTLVAGGNGNGAGLNQLSNPHYLSVDRQQNVYVSEHLNARVTKWNKGEKEGIVVAGVQGQGNALGQLNNPSGLFLTESGTLYVTDSWNNRVMRWTPEAKQGTVIVGGNGSGAGANQFDLLRSLSFDRHGNLYVADKDNHRVQRFSIV</sequence>
<evidence type="ECO:0000256" key="2">
    <source>
        <dbReference type="PROSITE-ProRule" id="PRU00504"/>
    </source>
</evidence>
<organism evidence="3 4">
    <name type="scientific">Rotaria magnacalcarata</name>
    <dbReference type="NCBI Taxonomy" id="392030"/>
    <lineage>
        <taxon>Eukaryota</taxon>
        <taxon>Metazoa</taxon>
        <taxon>Spiralia</taxon>
        <taxon>Gnathifera</taxon>
        <taxon>Rotifera</taxon>
        <taxon>Eurotatoria</taxon>
        <taxon>Bdelloidea</taxon>
        <taxon>Philodinida</taxon>
        <taxon>Philodinidae</taxon>
        <taxon>Rotaria</taxon>
    </lineage>
</organism>
<gene>
    <name evidence="3" type="ORF">WKI299_LOCUS2990</name>
</gene>
<dbReference type="InterPro" id="IPR001258">
    <property type="entry name" value="NHL_repeat"/>
</dbReference>
<dbReference type="EMBL" id="CAJNRF010000495">
    <property type="protein sequence ID" value="CAF1964090.1"/>
    <property type="molecule type" value="Genomic_DNA"/>
</dbReference>
<feature type="repeat" description="NHL" evidence="2">
    <location>
        <begin position="491"/>
        <end position="525"/>
    </location>
</feature>
<dbReference type="Proteomes" id="UP000663856">
    <property type="component" value="Unassembled WGS sequence"/>
</dbReference>
<keyword evidence="1" id="KW-0677">Repeat</keyword>
<evidence type="ECO:0000313" key="3">
    <source>
        <dbReference type="EMBL" id="CAF1964090.1"/>
    </source>
</evidence>